<reference evidence="11" key="1">
    <citation type="submission" date="2016-10" db="EMBL/GenBank/DDBJ databases">
        <title>Sequence of Gallionella enrichment culture.</title>
        <authorList>
            <person name="Poehlein A."/>
            <person name="Muehling M."/>
            <person name="Daniel R."/>
        </authorList>
    </citation>
    <scope>NUCLEOTIDE SEQUENCE</scope>
</reference>
<dbReference type="EC" id="5.4.2.8" evidence="11"/>
<dbReference type="InterPro" id="IPR005846">
    <property type="entry name" value="A-D-PHexomutase_a/b/a-III"/>
</dbReference>
<dbReference type="Pfam" id="PF02880">
    <property type="entry name" value="PGM_PMM_III"/>
    <property type="match status" value="1"/>
</dbReference>
<comment type="caution">
    <text evidence="11">The sequence shown here is derived from an EMBL/GenBank/DDBJ whole genome shotgun (WGS) entry which is preliminary data.</text>
</comment>
<comment type="similarity">
    <text evidence="2">Belongs to the phosphohexose mutase family.</text>
</comment>
<dbReference type="InterPro" id="IPR016055">
    <property type="entry name" value="A-D-PHexomutase_a/b/a-I/II/III"/>
</dbReference>
<dbReference type="PANTHER" id="PTHR43771:SF2">
    <property type="entry name" value="PHOSPHOMANNOMUTASE_PHOSPHOGLUCOMUTASE"/>
    <property type="match status" value="1"/>
</dbReference>
<evidence type="ECO:0000256" key="3">
    <source>
        <dbReference type="ARBA" id="ARBA00022553"/>
    </source>
</evidence>
<dbReference type="NCBIfam" id="NF046027">
    <property type="entry name" value="PhglucPhmanMutPgmG"/>
    <property type="match status" value="1"/>
</dbReference>
<dbReference type="Gene3D" id="3.30.310.50">
    <property type="entry name" value="Alpha-D-phosphohexomutase, C-terminal domain"/>
    <property type="match status" value="1"/>
</dbReference>
<feature type="domain" description="Alpha-D-phosphohexomutase alpha/beta/alpha" evidence="8">
    <location>
        <begin position="10"/>
        <end position="134"/>
    </location>
</feature>
<keyword evidence="5" id="KW-0460">Magnesium</keyword>
<dbReference type="InterPro" id="IPR005843">
    <property type="entry name" value="A-D-PHexomutase_C"/>
</dbReference>
<comment type="cofactor">
    <cofactor evidence="1">
        <name>Mg(2+)</name>
        <dbReference type="ChEBI" id="CHEBI:18420"/>
    </cofactor>
</comment>
<dbReference type="InterPro" id="IPR005841">
    <property type="entry name" value="Alpha-D-phosphohexomutase_SF"/>
</dbReference>
<gene>
    <name evidence="11" type="primary">algC_6</name>
    <name evidence="11" type="ORF">GALL_195850</name>
</gene>
<organism evidence="11">
    <name type="scientific">mine drainage metagenome</name>
    <dbReference type="NCBI Taxonomy" id="410659"/>
    <lineage>
        <taxon>unclassified sequences</taxon>
        <taxon>metagenomes</taxon>
        <taxon>ecological metagenomes</taxon>
    </lineage>
</organism>
<dbReference type="GO" id="GO:0004615">
    <property type="term" value="F:phosphomannomutase activity"/>
    <property type="evidence" value="ECO:0007669"/>
    <property type="project" value="UniProtKB-EC"/>
</dbReference>
<evidence type="ECO:0000256" key="1">
    <source>
        <dbReference type="ARBA" id="ARBA00001946"/>
    </source>
</evidence>
<evidence type="ECO:0000259" key="8">
    <source>
        <dbReference type="Pfam" id="PF02878"/>
    </source>
</evidence>
<dbReference type="InterPro" id="IPR016066">
    <property type="entry name" value="A-D-PHexomutase_CS"/>
</dbReference>
<feature type="domain" description="Alpha-D-phosphohexomutase alpha/beta/alpha" evidence="9">
    <location>
        <begin position="155"/>
        <end position="250"/>
    </location>
</feature>
<dbReference type="PANTHER" id="PTHR43771">
    <property type="entry name" value="PHOSPHOMANNOMUTASE"/>
    <property type="match status" value="1"/>
</dbReference>
<keyword evidence="4" id="KW-0479">Metal-binding</keyword>
<dbReference type="SUPFAM" id="SSF55957">
    <property type="entry name" value="Phosphoglucomutase, C-terminal domain"/>
    <property type="match status" value="1"/>
</dbReference>
<evidence type="ECO:0000259" key="7">
    <source>
        <dbReference type="Pfam" id="PF00408"/>
    </source>
</evidence>
<evidence type="ECO:0000256" key="5">
    <source>
        <dbReference type="ARBA" id="ARBA00022842"/>
    </source>
</evidence>
<dbReference type="PRINTS" id="PR00509">
    <property type="entry name" value="PGMPMM"/>
</dbReference>
<dbReference type="Gene3D" id="3.40.120.10">
    <property type="entry name" value="Alpha-D-Glucose-1,6-Bisphosphate, subunit A, domain 3"/>
    <property type="match status" value="3"/>
</dbReference>
<evidence type="ECO:0000259" key="10">
    <source>
        <dbReference type="Pfam" id="PF02880"/>
    </source>
</evidence>
<dbReference type="GO" id="GO:0004614">
    <property type="term" value="F:phosphoglucomutase activity"/>
    <property type="evidence" value="ECO:0007669"/>
    <property type="project" value="UniProtKB-EC"/>
</dbReference>
<accession>A0A1J5S9N1</accession>
<proteinExistence type="inferred from homology"/>
<evidence type="ECO:0000256" key="4">
    <source>
        <dbReference type="ARBA" id="ARBA00022723"/>
    </source>
</evidence>
<dbReference type="InterPro" id="IPR036900">
    <property type="entry name" value="A-D-PHexomutase_C_sf"/>
</dbReference>
<evidence type="ECO:0000256" key="2">
    <source>
        <dbReference type="ARBA" id="ARBA00010231"/>
    </source>
</evidence>
<dbReference type="EC" id="5.4.2.2" evidence="11"/>
<dbReference type="PROSITE" id="PS00710">
    <property type="entry name" value="PGM_PMM"/>
    <property type="match status" value="1"/>
</dbReference>
<evidence type="ECO:0000256" key="6">
    <source>
        <dbReference type="ARBA" id="ARBA00023235"/>
    </source>
</evidence>
<dbReference type="InterPro" id="IPR005845">
    <property type="entry name" value="A-D-PHexomutase_a/b/a-II"/>
</dbReference>
<feature type="domain" description="Alpha-D-phosphohexomutase alpha/beta/alpha" evidence="10">
    <location>
        <begin position="257"/>
        <end position="351"/>
    </location>
</feature>
<dbReference type="CDD" id="cd03089">
    <property type="entry name" value="PMM_PGM"/>
    <property type="match status" value="1"/>
</dbReference>
<keyword evidence="6 11" id="KW-0413">Isomerase</keyword>
<name>A0A1J5S9N1_9ZZZZ</name>
<dbReference type="GO" id="GO:0005975">
    <property type="term" value="P:carbohydrate metabolic process"/>
    <property type="evidence" value="ECO:0007669"/>
    <property type="project" value="InterPro"/>
</dbReference>
<dbReference type="Pfam" id="PF02878">
    <property type="entry name" value="PGM_PMM_I"/>
    <property type="match status" value="1"/>
</dbReference>
<feature type="domain" description="Alpha-D-phosphohexomutase C-terminal" evidence="7">
    <location>
        <begin position="373"/>
        <end position="446"/>
    </location>
</feature>
<sequence length="457" mass="48043">MPHRFHPSILREYDIRGVVGTTLADADAEAVGQTFGALVMRAGGRVVCVGRDGRLSSPALEAALVRGLASVGIEVRRIGCGPSPLLYFATRHLGADGGVMVTGSHNPPDHNGFKLVFGGKPFFGEQIRRLGRVAEAEDVAPALGGKAVETDPRQAYLAHVLQGFRPGRALSVVWDCGNGATGPLVEALAARLPGRHQVLNGAVDGHFPAHHPDPADPANLRQLAAMVAESGADLGLAFDGDGDRLGVVAPGGRLFAGDQLLMLLAEEVLAEAPGALILADVKASQTLFDHVARLGGVAEMCRTGHSLIRSRMAESGARLAGDMSGHIFYGAPSDGVDDALYAALRLLGLVAGWPPGELARRFDALPRLFATPELRLPCPDERKVEVMAALKAALAARGEPRVEIDGVRVSTPDGWWLLRASNTQPALVARCESASAAGLERLKQRLSAELATFGMEL</sequence>
<protein>
    <submittedName>
        <fullName evidence="11">Phosphomannomutase/phosphoglucomutase</fullName>
        <ecNumber evidence="11">5.4.2.2</ecNumber>
        <ecNumber evidence="11">5.4.2.8</ecNumber>
    </submittedName>
</protein>
<dbReference type="AlphaFoldDB" id="A0A1J5S9N1"/>
<dbReference type="SUPFAM" id="SSF53738">
    <property type="entry name" value="Phosphoglucomutase, first 3 domains"/>
    <property type="match status" value="3"/>
</dbReference>
<dbReference type="EMBL" id="MLJW01000119">
    <property type="protein sequence ID" value="OIQ98459.1"/>
    <property type="molecule type" value="Genomic_DNA"/>
</dbReference>
<evidence type="ECO:0000259" key="9">
    <source>
        <dbReference type="Pfam" id="PF02879"/>
    </source>
</evidence>
<dbReference type="InterPro" id="IPR005844">
    <property type="entry name" value="A-D-PHexomutase_a/b/a-I"/>
</dbReference>
<keyword evidence="3" id="KW-0597">Phosphoprotein</keyword>
<dbReference type="Pfam" id="PF02879">
    <property type="entry name" value="PGM_PMM_II"/>
    <property type="match status" value="1"/>
</dbReference>
<dbReference type="GO" id="GO:0000287">
    <property type="term" value="F:magnesium ion binding"/>
    <property type="evidence" value="ECO:0007669"/>
    <property type="project" value="InterPro"/>
</dbReference>
<evidence type="ECO:0000313" key="11">
    <source>
        <dbReference type="EMBL" id="OIQ98459.1"/>
    </source>
</evidence>
<dbReference type="Pfam" id="PF00408">
    <property type="entry name" value="PGM_PMM_IV"/>
    <property type="match status" value="1"/>
</dbReference>